<feature type="compositionally biased region" description="Low complexity" evidence="2">
    <location>
        <begin position="516"/>
        <end position="539"/>
    </location>
</feature>
<accession>A0AAE0IPM6</accession>
<keyword evidence="1" id="KW-0862">Zinc</keyword>
<keyword evidence="1" id="KW-0479">Metal-binding</keyword>
<evidence type="ECO:0000256" key="1">
    <source>
        <dbReference type="PROSITE-ProRule" id="PRU00325"/>
    </source>
</evidence>
<protein>
    <recommendedName>
        <fullName evidence="3">SWIM-type domain-containing protein</fullName>
    </recommendedName>
</protein>
<sequence>MSVSPTTALSRLSLDCAPTSNPQPESHMHPLHRSVSAQDSSQDSDESDWDEDEDTRDVVCSPTGLKYNIAHLSPKTQKVVRELFNETSIDTPPQISLELCGIKEADAENDDVFYAFQMHEVVPCSVRIGSRHSTRFSTPRCECPDARYRDERPCKHLVWLFDKISKQTLFDHDPESELTLSESGYAQELGDPFQQISEIRLDVLADSLHCDISAPNCDTAPPNRARVKEAREMVAAVAGIDPREIGGYRTDLENTYNSAALIHRGDLEATLFSLILASHSLAAWMREELSPSDLAVDPFRMLQQRVSRIISELDAYSSSLQNPTTVNARRDEGKEAEGPRNVTWAATQITHCVRQIEKLISRGAAPLVEWERASAARALVGILKAVANHSTESHAGSTVDDRNLYMLLVGNHDTGFVFSALDMLVDQSQFIEELEDIMDLLGRFGAPATYSENMRGLIMRMRSYKGGAEGSSSVPGSAGGSMAGAGGGGGGGKPRSKTPMLVESAPSAADHHRQPASEAESVPTSSSSSGGPRSGSTSGQFLTPELPASASRRGSRSGTRGRTAGRGSRGSGSAGGASASLSASASGSSATGSKRSVSGSGQDRGRGSKRAR</sequence>
<dbReference type="EMBL" id="JAUEDM010000001">
    <property type="protein sequence ID" value="KAK3328838.1"/>
    <property type="molecule type" value="Genomic_DNA"/>
</dbReference>
<feature type="compositionally biased region" description="Polar residues" evidence="2">
    <location>
        <begin position="1"/>
        <end position="10"/>
    </location>
</feature>
<dbReference type="Proteomes" id="UP001283341">
    <property type="component" value="Unassembled WGS sequence"/>
</dbReference>
<feature type="domain" description="SWIM-type" evidence="3">
    <location>
        <begin position="126"/>
        <end position="165"/>
    </location>
</feature>
<evidence type="ECO:0000313" key="4">
    <source>
        <dbReference type="EMBL" id="KAK3328838.1"/>
    </source>
</evidence>
<dbReference type="AlphaFoldDB" id="A0AAE0IPM6"/>
<keyword evidence="1" id="KW-0863">Zinc-finger</keyword>
<reference evidence="4" key="1">
    <citation type="journal article" date="2023" name="Mol. Phylogenet. Evol.">
        <title>Genome-scale phylogeny and comparative genomics of the fungal order Sordariales.</title>
        <authorList>
            <person name="Hensen N."/>
            <person name="Bonometti L."/>
            <person name="Westerberg I."/>
            <person name="Brannstrom I.O."/>
            <person name="Guillou S."/>
            <person name="Cros-Aarteil S."/>
            <person name="Calhoun S."/>
            <person name="Haridas S."/>
            <person name="Kuo A."/>
            <person name="Mondo S."/>
            <person name="Pangilinan J."/>
            <person name="Riley R."/>
            <person name="LaButti K."/>
            <person name="Andreopoulos B."/>
            <person name="Lipzen A."/>
            <person name="Chen C."/>
            <person name="Yan M."/>
            <person name="Daum C."/>
            <person name="Ng V."/>
            <person name="Clum A."/>
            <person name="Steindorff A."/>
            <person name="Ohm R.A."/>
            <person name="Martin F."/>
            <person name="Silar P."/>
            <person name="Natvig D.O."/>
            <person name="Lalanne C."/>
            <person name="Gautier V."/>
            <person name="Ament-Velasquez S.L."/>
            <person name="Kruys A."/>
            <person name="Hutchinson M.I."/>
            <person name="Powell A.J."/>
            <person name="Barry K."/>
            <person name="Miller A.N."/>
            <person name="Grigoriev I.V."/>
            <person name="Debuchy R."/>
            <person name="Gladieux P."/>
            <person name="Hiltunen Thoren M."/>
            <person name="Johannesson H."/>
        </authorList>
    </citation>
    <scope>NUCLEOTIDE SEQUENCE</scope>
    <source>
        <strain evidence="4">CBS 118394</strain>
    </source>
</reference>
<dbReference type="GO" id="GO:0008270">
    <property type="term" value="F:zinc ion binding"/>
    <property type="evidence" value="ECO:0007669"/>
    <property type="project" value="UniProtKB-KW"/>
</dbReference>
<comment type="caution">
    <text evidence="4">The sequence shown here is derived from an EMBL/GenBank/DDBJ whole genome shotgun (WGS) entry which is preliminary data.</text>
</comment>
<reference evidence="4" key="2">
    <citation type="submission" date="2023-06" db="EMBL/GenBank/DDBJ databases">
        <authorList>
            <consortium name="Lawrence Berkeley National Laboratory"/>
            <person name="Haridas S."/>
            <person name="Hensen N."/>
            <person name="Bonometti L."/>
            <person name="Westerberg I."/>
            <person name="Brannstrom I.O."/>
            <person name="Guillou S."/>
            <person name="Cros-Aarteil S."/>
            <person name="Calhoun S."/>
            <person name="Kuo A."/>
            <person name="Mondo S."/>
            <person name="Pangilinan J."/>
            <person name="Riley R."/>
            <person name="Labutti K."/>
            <person name="Andreopoulos B."/>
            <person name="Lipzen A."/>
            <person name="Chen C."/>
            <person name="Yanf M."/>
            <person name="Daum C."/>
            <person name="Ng V."/>
            <person name="Clum A."/>
            <person name="Steindorff A."/>
            <person name="Ohm R."/>
            <person name="Martin F."/>
            <person name="Silar P."/>
            <person name="Natvig D."/>
            <person name="Lalanne C."/>
            <person name="Gautier V."/>
            <person name="Ament-Velasquez S.L."/>
            <person name="Kruys A."/>
            <person name="Hutchinson M.I."/>
            <person name="Powell A.J."/>
            <person name="Barry K."/>
            <person name="Miller A.N."/>
            <person name="Grigoriev I.V."/>
            <person name="Debuchy R."/>
            <person name="Gladieux P."/>
            <person name="Thoren M.H."/>
            <person name="Johannesson H."/>
        </authorList>
    </citation>
    <scope>NUCLEOTIDE SEQUENCE</scope>
    <source>
        <strain evidence="4">CBS 118394</strain>
    </source>
</reference>
<keyword evidence="5" id="KW-1185">Reference proteome</keyword>
<evidence type="ECO:0000256" key="2">
    <source>
        <dbReference type="SAM" id="MobiDB-lite"/>
    </source>
</evidence>
<evidence type="ECO:0000259" key="3">
    <source>
        <dbReference type="PROSITE" id="PS50966"/>
    </source>
</evidence>
<dbReference type="PROSITE" id="PS50966">
    <property type="entry name" value="ZF_SWIM"/>
    <property type="match status" value="1"/>
</dbReference>
<feature type="region of interest" description="Disordered" evidence="2">
    <location>
        <begin position="466"/>
        <end position="612"/>
    </location>
</feature>
<gene>
    <name evidence="4" type="ORF">B0H66DRAFT_2687</name>
</gene>
<organism evidence="4 5">
    <name type="scientific">Apodospora peruviana</name>
    <dbReference type="NCBI Taxonomy" id="516989"/>
    <lineage>
        <taxon>Eukaryota</taxon>
        <taxon>Fungi</taxon>
        <taxon>Dikarya</taxon>
        <taxon>Ascomycota</taxon>
        <taxon>Pezizomycotina</taxon>
        <taxon>Sordariomycetes</taxon>
        <taxon>Sordariomycetidae</taxon>
        <taxon>Sordariales</taxon>
        <taxon>Lasiosphaeriaceae</taxon>
        <taxon>Apodospora</taxon>
    </lineage>
</organism>
<dbReference type="InterPro" id="IPR007527">
    <property type="entry name" value="Znf_SWIM"/>
</dbReference>
<evidence type="ECO:0000313" key="5">
    <source>
        <dbReference type="Proteomes" id="UP001283341"/>
    </source>
</evidence>
<feature type="compositionally biased region" description="Gly residues" evidence="2">
    <location>
        <begin position="477"/>
        <end position="493"/>
    </location>
</feature>
<feature type="region of interest" description="Disordered" evidence="2">
    <location>
        <begin position="1"/>
        <end position="56"/>
    </location>
</feature>
<proteinExistence type="predicted"/>
<feature type="compositionally biased region" description="Low complexity" evidence="2">
    <location>
        <begin position="576"/>
        <end position="600"/>
    </location>
</feature>
<feature type="compositionally biased region" description="Acidic residues" evidence="2">
    <location>
        <begin position="42"/>
        <end position="55"/>
    </location>
</feature>
<feature type="compositionally biased region" description="Low complexity" evidence="2">
    <location>
        <begin position="548"/>
        <end position="566"/>
    </location>
</feature>
<name>A0AAE0IPM6_9PEZI</name>